<proteinExistence type="predicted"/>
<sequence length="79" mass="9102">MGLDEERHASHEQRAVSNVVVSAQPLSIGEDEPLWKTPCYGVDLVDEERHALHDVRCQKCCCQRDTLERRERRAIVEDS</sequence>
<name>Q5ZBA7_ORYSJ</name>
<dbReference type="AlphaFoldDB" id="Q5ZBA7"/>
<gene>
    <name evidence="1" type="primary">B1088D01.4</name>
</gene>
<evidence type="ECO:0000313" key="1">
    <source>
        <dbReference type="EMBL" id="BAD53127.1"/>
    </source>
</evidence>
<dbReference type="EMBL" id="AP003331">
    <property type="protein sequence ID" value="BAD53127.1"/>
    <property type="molecule type" value="Genomic_DNA"/>
</dbReference>
<accession>Q5ZBA7</accession>
<dbReference type="Proteomes" id="UP000817658">
    <property type="component" value="Chromosome 1"/>
</dbReference>
<protein>
    <submittedName>
        <fullName evidence="1">Uncharacterized protein</fullName>
    </submittedName>
</protein>
<reference evidence="1" key="1">
    <citation type="journal article" date="2002" name="Nature">
        <title>The genome sequence and structure of rice chromosome 1.</title>
        <authorList>
            <person name="Sasaki T."/>
            <person name="Matsumoto T."/>
            <person name="Yamamoto K."/>
            <person name="Sakata K."/>
            <person name="Baba T."/>
            <person name="Katayose Y."/>
            <person name="Wu J."/>
            <person name="Niimura Y."/>
            <person name="Cheng Z."/>
            <person name="Nagamura Y."/>
            <person name="Antonio B.A."/>
            <person name="Kanamori H."/>
            <person name="Hosokawa S."/>
            <person name="Masukawa M."/>
            <person name="Arikawa K."/>
            <person name="Chiden Y."/>
            <person name="Hayashi M."/>
            <person name="Okamoto M."/>
            <person name="Ando T."/>
            <person name="Aoki H."/>
            <person name="Arita K."/>
            <person name="Hamada M."/>
            <person name="Harada C."/>
            <person name="Hijishita S."/>
            <person name="Honda M."/>
            <person name="Ichikawa Y."/>
            <person name="Idonuma A."/>
            <person name="Iijima M."/>
            <person name="Ikeda M."/>
            <person name="Ikeno M."/>
            <person name="Itoh S."/>
            <person name="Itoh T."/>
            <person name="Itoh Y."/>
            <person name="Itoh Y."/>
            <person name="Iwabuchi A."/>
            <person name="Kamiya K."/>
            <person name="Karasawa W."/>
            <person name="Katagiri S."/>
            <person name="Kikuta A."/>
            <person name="Kobayashi N."/>
            <person name="Kono I."/>
            <person name="Machita K."/>
            <person name="Maehara T."/>
            <person name="Mizuno H."/>
            <person name="Mizubayashi T."/>
            <person name="Mukai Y."/>
            <person name="Nagasaki H."/>
            <person name="Nakashima M."/>
            <person name="Nakama Y."/>
            <person name="Nakamichi Y."/>
            <person name="Nakamura M."/>
            <person name="Namiki N."/>
            <person name="Negishi M."/>
            <person name="Ohta I."/>
            <person name="Ono N."/>
            <person name="Saji S."/>
            <person name="Sakai K."/>
            <person name="Shibata M."/>
            <person name="Shimokawa T."/>
            <person name="Shomura A."/>
            <person name="Song J."/>
            <person name="Takazaki Y."/>
            <person name="Terasawa K."/>
            <person name="Tsuji K."/>
            <person name="Waki K."/>
            <person name="Yamagata H."/>
            <person name="Yamane H."/>
            <person name="Yoshiki S."/>
            <person name="Yoshihara R."/>
            <person name="Yukawa K."/>
            <person name="Zhong H."/>
            <person name="Iwama H."/>
            <person name="Endo T."/>
            <person name="Ito H."/>
            <person name="Hahn J.H."/>
            <person name="Kim H.I."/>
            <person name="Eun M.Y."/>
            <person name="Yano M."/>
            <person name="Jiang J."/>
            <person name="Gojobori T."/>
        </authorList>
    </citation>
    <scope>NUCLEOTIDE SEQUENCE [LARGE SCALE GENOMIC DNA]</scope>
</reference>
<organism evidence="1">
    <name type="scientific">Oryza sativa subsp. japonica</name>
    <name type="common">Rice</name>
    <dbReference type="NCBI Taxonomy" id="39947"/>
    <lineage>
        <taxon>Eukaryota</taxon>
        <taxon>Viridiplantae</taxon>
        <taxon>Streptophyta</taxon>
        <taxon>Embryophyta</taxon>
        <taxon>Tracheophyta</taxon>
        <taxon>Spermatophyta</taxon>
        <taxon>Magnoliopsida</taxon>
        <taxon>Liliopsida</taxon>
        <taxon>Poales</taxon>
        <taxon>Poaceae</taxon>
        <taxon>BOP clade</taxon>
        <taxon>Oryzoideae</taxon>
        <taxon>Oryzeae</taxon>
        <taxon>Oryzinae</taxon>
        <taxon>Oryza</taxon>
        <taxon>Oryza sativa</taxon>
    </lineage>
</organism>